<keyword evidence="2" id="KW-0812">Transmembrane</keyword>
<sequence length="233" mass="26894">MDVLKNAFFLPGLIAVMAAGVLSKLIVWRNYRRLLRDSYEMDGNKKQWMGVLKKKFESYYQLEANLNNIPCVVDKYMKNHKIAGVSSEIMEQITGLCAVLSFFMGCLGTVWGYIEGADLSVVAESLFLSLSAGLFLVFVDRLITFDGRKQLVRANLIHFLENILPNRYLKSVKKQEKEEQAKQKEKQKEKEQVKEEKKEAKKIERHWQEAAASREFELTDEEMQAVKDFINGL</sequence>
<feature type="transmembrane region" description="Helical" evidence="2">
    <location>
        <begin position="93"/>
        <end position="114"/>
    </location>
</feature>
<evidence type="ECO:0008006" key="5">
    <source>
        <dbReference type="Google" id="ProtNLM"/>
    </source>
</evidence>
<reference evidence="3 4" key="1">
    <citation type="submission" date="2020-08" db="EMBL/GenBank/DDBJ databases">
        <title>Genome public.</title>
        <authorList>
            <person name="Liu C."/>
            <person name="Sun Q."/>
        </authorList>
    </citation>
    <scope>NUCLEOTIDE SEQUENCE [LARGE SCALE GENOMIC DNA]</scope>
    <source>
        <strain evidence="3 4">NSJ-7</strain>
    </source>
</reference>
<keyword evidence="2" id="KW-0472">Membrane</keyword>
<evidence type="ECO:0000313" key="4">
    <source>
        <dbReference type="Proteomes" id="UP000635828"/>
    </source>
</evidence>
<feature type="transmembrane region" description="Helical" evidence="2">
    <location>
        <begin position="6"/>
        <end position="27"/>
    </location>
</feature>
<dbReference type="Proteomes" id="UP000635828">
    <property type="component" value="Unassembled WGS sequence"/>
</dbReference>
<protein>
    <recommendedName>
        <fullName evidence="5">MotA/TolQ/ExbB proton channel domain-containing protein</fullName>
    </recommendedName>
</protein>
<name>A0ABR7FSS4_9FIRM</name>
<gene>
    <name evidence="3" type="ORF">H8S22_09785</name>
</gene>
<accession>A0ABR7FSS4</accession>
<keyword evidence="4" id="KW-1185">Reference proteome</keyword>
<feature type="region of interest" description="Disordered" evidence="1">
    <location>
        <begin position="178"/>
        <end position="205"/>
    </location>
</feature>
<keyword evidence="2" id="KW-1133">Transmembrane helix</keyword>
<dbReference type="EMBL" id="JACOOS010000010">
    <property type="protein sequence ID" value="MBC5677883.1"/>
    <property type="molecule type" value="Genomic_DNA"/>
</dbReference>
<evidence type="ECO:0000256" key="1">
    <source>
        <dbReference type="SAM" id="MobiDB-lite"/>
    </source>
</evidence>
<evidence type="ECO:0000313" key="3">
    <source>
        <dbReference type="EMBL" id="MBC5677883.1"/>
    </source>
</evidence>
<comment type="caution">
    <text evidence="3">The sequence shown here is derived from an EMBL/GenBank/DDBJ whole genome shotgun (WGS) entry which is preliminary data.</text>
</comment>
<evidence type="ECO:0000256" key="2">
    <source>
        <dbReference type="SAM" id="Phobius"/>
    </source>
</evidence>
<dbReference type="RefSeq" id="WP_024729100.1">
    <property type="nucleotide sequence ID" value="NZ_JACOOS010000010.1"/>
</dbReference>
<proteinExistence type="predicted"/>
<feature type="transmembrane region" description="Helical" evidence="2">
    <location>
        <begin position="126"/>
        <end position="143"/>
    </location>
</feature>
<organism evidence="3 4">
    <name type="scientific">Anaerostipes hominis</name>
    <name type="common">ex Liu et al. 2021</name>
    <dbReference type="NCBI Taxonomy" id="2763018"/>
    <lineage>
        <taxon>Bacteria</taxon>
        <taxon>Bacillati</taxon>
        <taxon>Bacillota</taxon>
        <taxon>Clostridia</taxon>
        <taxon>Lachnospirales</taxon>
        <taxon>Lachnospiraceae</taxon>
        <taxon>Anaerostipes</taxon>
    </lineage>
</organism>